<evidence type="ECO:0000259" key="2">
    <source>
        <dbReference type="PROSITE" id="PS50943"/>
    </source>
</evidence>
<dbReference type="AlphaFoldDB" id="A0A502G5H4"/>
<keyword evidence="1" id="KW-0238">DNA-binding</keyword>
<accession>A0A502G5H4</accession>
<organism evidence="3 4">
    <name type="scientific">Muricoccus nepalensis</name>
    <dbReference type="NCBI Taxonomy" id="1854500"/>
    <lineage>
        <taxon>Bacteria</taxon>
        <taxon>Pseudomonadati</taxon>
        <taxon>Pseudomonadota</taxon>
        <taxon>Alphaproteobacteria</taxon>
        <taxon>Acetobacterales</taxon>
        <taxon>Roseomonadaceae</taxon>
        <taxon>Muricoccus</taxon>
    </lineage>
</organism>
<dbReference type="Gene3D" id="1.10.260.40">
    <property type="entry name" value="lambda repressor-like DNA-binding domains"/>
    <property type="match status" value="1"/>
</dbReference>
<dbReference type="EMBL" id="RCZP01000009">
    <property type="protein sequence ID" value="TPG57108.1"/>
    <property type="molecule type" value="Genomic_DNA"/>
</dbReference>
<feature type="domain" description="HTH cro/C1-type" evidence="2">
    <location>
        <begin position="16"/>
        <end position="70"/>
    </location>
</feature>
<proteinExistence type="predicted"/>
<evidence type="ECO:0000313" key="4">
    <source>
        <dbReference type="Proteomes" id="UP000317078"/>
    </source>
</evidence>
<dbReference type="Gene3D" id="2.60.120.10">
    <property type="entry name" value="Jelly Rolls"/>
    <property type="match status" value="1"/>
</dbReference>
<dbReference type="SUPFAM" id="SSF47413">
    <property type="entry name" value="lambda repressor-like DNA-binding domains"/>
    <property type="match status" value="1"/>
</dbReference>
<evidence type="ECO:0000313" key="3">
    <source>
        <dbReference type="EMBL" id="TPG57108.1"/>
    </source>
</evidence>
<dbReference type="OrthoDB" id="9805356at2"/>
<sequence length="216" mass="23433">MRLPTFPSRPSLGEAVRAARQAQGLTLKEVRARSGLAISTLSKVENGQMLLTYDKLLALSEGLRIDVAKLFEAPGAVQRTVTARRSVSRGGEGQRVQTDCYDYLYQFVDIARKRTSPILAEMHARSLAEFGPLIRHTGEEYCHVLQCRVAVHTEFYAPDLLESGDGLYLDSSMGHAYLNAGDGPARAVVVCSGIDPELDAALIALLSGRRRGASAS</sequence>
<protein>
    <submittedName>
        <fullName evidence="3">XRE family transcriptional regulator</fullName>
    </submittedName>
</protein>
<dbReference type="InterPro" id="IPR013096">
    <property type="entry name" value="Cupin_2"/>
</dbReference>
<dbReference type="CDD" id="cd00093">
    <property type="entry name" value="HTH_XRE"/>
    <property type="match status" value="1"/>
</dbReference>
<comment type="caution">
    <text evidence="3">The sequence shown here is derived from an EMBL/GenBank/DDBJ whole genome shotgun (WGS) entry which is preliminary data.</text>
</comment>
<name>A0A502G5H4_9PROT</name>
<dbReference type="InterPro" id="IPR050807">
    <property type="entry name" value="TransReg_Diox_bact_type"/>
</dbReference>
<keyword evidence="4" id="KW-1185">Reference proteome</keyword>
<dbReference type="CDD" id="cd02209">
    <property type="entry name" value="cupin_XRE_C"/>
    <property type="match status" value="1"/>
</dbReference>
<dbReference type="InterPro" id="IPR014710">
    <property type="entry name" value="RmlC-like_jellyroll"/>
</dbReference>
<dbReference type="RefSeq" id="WP_140883147.1">
    <property type="nucleotide sequence ID" value="NZ_RCZP01000009.1"/>
</dbReference>
<dbReference type="PANTHER" id="PTHR46797:SF20">
    <property type="entry name" value="BLR4304 PROTEIN"/>
    <property type="match status" value="1"/>
</dbReference>
<dbReference type="Pfam" id="PF01381">
    <property type="entry name" value="HTH_3"/>
    <property type="match status" value="1"/>
</dbReference>
<dbReference type="SMART" id="SM00530">
    <property type="entry name" value="HTH_XRE"/>
    <property type="match status" value="1"/>
</dbReference>
<gene>
    <name evidence="3" type="ORF">EAH89_11615</name>
</gene>
<dbReference type="InterPro" id="IPR001387">
    <property type="entry name" value="Cro/C1-type_HTH"/>
</dbReference>
<dbReference type="Proteomes" id="UP000317078">
    <property type="component" value="Unassembled WGS sequence"/>
</dbReference>
<dbReference type="InterPro" id="IPR010982">
    <property type="entry name" value="Lambda_DNA-bd_dom_sf"/>
</dbReference>
<dbReference type="GO" id="GO:0003677">
    <property type="term" value="F:DNA binding"/>
    <property type="evidence" value="ECO:0007669"/>
    <property type="project" value="UniProtKB-KW"/>
</dbReference>
<dbReference type="SUPFAM" id="SSF51182">
    <property type="entry name" value="RmlC-like cupins"/>
    <property type="match status" value="1"/>
</dbReference>
<dbReference type="PROSITE" id="PS50943">
    <property type="entry name" value="HTH_CROC1"/>
    <property type="match status" value="1"/>
</dbReference>
<dbReference type="GO" id="GO:0003700">
    <property type="term" value="F:DNA-binding transcription factor activity"/>
    <property type="evidence" value="ECO:0007669"/>
    <property type="project" value="TreeGrafter"/>
</dbReference>
<dbReference type="Pfam" id="PF07883">
    <property type="entry name" value="Cupin_2"/>
    <property type="match status" value="1"/>
</dbReference>
<reference evidence="3 4" key="1">
    <citation type="journal article" date="2019" name="Environ. Microbiol.">
        <title>Species interactions and distinct microbial communities in high Arctic permafrost affected cryosols are associated with the CH4 and CO2 gas fluxes.</title>
        <authorList>
            <person name="Altshuler I."/>
            <person name="Hamel J."/>
            <person name="Turney S."/>
            <person name="Magnuson E."/>
            <person name="Levesque R."/>
            <person name="Greer C."/>
            <person name="Whyte L.G."/>
        </authorList>
    </citation>
    <scope>NUCLEOTIDE SEQUENCE [LARGE SCALE GENOMIC DNA]</scope>
    <source>
        <strain evidence="3 4">S9.3B</strain>
    </source>
</reference>
<dbReference type="InterPro" id="IPR011051">
    <property type="entry name" value="RmlC_Cupin_sf"/>
</dbReference>
<dbReference type="GO" id="GO:0005829">
    <property type="term" value="C:cytosol"/>
    <property type="evidence" value="ECO:0007669"/>
    <property type="project" value="TreeGrafter"/>
</dbReference>
<dbReference type="PANTHER" id="PTHR46797">
    <property type="entry name" value="HTH-TYPE TRANSCRIPTIONAL REGULATOR"/>
    <property type="match status" value="1"/>
</dbReference>
<evidence type="ECO:0000256" key="1">
    <source>
        <dbReference type="ARBA" id="ARBA00023125"/>
    </source>
</evidence>